<evidence type="ECO:0000256" key="4">
    <source>
        <dbReference type="RuleBase" id="RU369080"/>
    </source>
</evidence>
<evidence type="ECO:0000313" key="8">
    <source>
        <dbReference type="Proteomes" id="UP001157006"/>
    </source>
</evidence>
<dbReference type="GO" id="GO:0005509">
    <property type="term" value="F:calcium ion binding"/>
    <property type="evidence" value="ECO:0007669"/>
    <property type="project" value="UniProtKB-UniRule"/>
</dbReference>
<comment type="similarity">
    <text evidence="3 4">Belongs to the calcineurin regulatory subunit family.</text>
</comment>
<evidence type="ECO:0000256" key="5">
    <source>
        <dbReference type="SAM" id="MobiDB-lite"/>
    </source>
</evidence>
<dbReference type="GO" id="GO:0019722">
    <property type="term" value="P:calcium-mediated signaling"/>
    <property type="evidence" value="ECO:0007669"/>
    <property type="project" value="UniProtKB-UniRule"/>
</dbReference>
<gene>
    <name evidence="7" type="ORF">VFH_IV172520</name>
</gene>
<evidence type="ECO:0000256" key="3">
    <source>
        <dbReference type="ARBA" id="ARBA00023774"/>
    </source>
</evidence>
<dbReference type="FunFam" id="1.10.238.10:FF:000073">
    <property type="entry name" value="calcineurin B-like protein 3"/>
    <property type="match status" value="1"/>
</dbReference>
<dbReference type="SMART" id="SM00054">
    <property type="entry name" value="EFh"/>
    <property type="match status" value="3"/>
</dbReference>
<dbReference type="SUPFAM" id="SSF47473">
    <property type="entry name" value="EF-hand"/>
    <property type="match status" value="1"/>
</dbReference>
<comment type="subcellular location">
    <subcellularLocation>
        <location evidence="4">Membrane</location>
    </subcellularLocation>
</comment>
<dbReference type="InterPro" id="IPR045198">
    <property type="entry name" value="CNBL1-10"/>
</dbReference>
<dbReference type="PROSITE" id="PS00018">
    <property type="entry name" value="EF_HAND_1"/>
    <property type="match status" value="2"/>
</dbReference>
<dbReference type="InterPro" id="IPR002048">
    <property type="entry name" value="EF_hand_dom"/>
</dbReference>
<feature type="compositionally biased region" description="Polar residues" evidence="5">
    <location>
        <begin position="246"/>
        <end position="260"/>
    </location>
</feature>
<feature type="compositionally biased region" description="Low complexity" evidence="5">
    <location>
        <begin position="226"/>
        <end position="245"/>
    </location>
</feature>
<evidence type="ECO:0000259" key="6">
    <source>
        <dbReference type="PROSITE" id="PS50222"/>
    </source>
</evidence>
<protein>
    <recommendedName>
        <fullName evidence="4">Calcineurin B-like protein</fullName>
    </recommendedName>
</protein>
<keyword evidence="1 4" id="KW-0677">Repeat</keyword>
<dbReference type="PROSITE" id="PS50222">
    <property type="entry name" value="EF_HAND_2"/>
    <property type="match status" value="3"/>
</dbReference>
<feature type="compositionally biased region" description="Low complexity" evidence="5">
    <location>
        <begin position="267"/>
        <end position="279"/>
    </location>
</feature>
<keyword evidence="4" id="KW-0472">Membrane</keyword>
<comment type="function">
    <text evidence="4">Acts as a calcium sensor. CBL proteins interact with CIPK serine-threonine protein kinases. Binding of a CBL protein to the regulatory NAF domain of a CIPK protein lead to the activation of the kinase in a calcium-dependent manner.</text>
</comment>
<dbReference type="EMBL" id="OX451739">
    <property type="protein sequence ID" value="CAI8610245.1"/>
    <property type="molecule type" value="Genomic_DNA"/>
</dbReference>
<feature type="domain" description="EF-hand" evidence="6">
    <location>
        <begin position="68"/>
        <end position="103"/>
    </location>
</feature>
<dbReference type="PANTHER" id="PTHR23056:SF44">
    <property type="entry name" value="CALCINEURIN B-LIKE PROTEIN 1"/>
    <property type="match status" value="1"/>
</dbReference>
<comment type="subunit">
    <text evidence="4">Homodimer. Interacts with CIPK.</text>
</comment>
<dbReference type="Gene3D" id="1.10.238.10">
    <property type="entry name" value="EF-hand"/>
    <property type="match status" value="1"/>
</dbReference>
<feature type="region of interest" description="Disordered" evidence="5">
    <location>
        <begin position="226"/>
        <end position="344"/>
    </location>
</feature>
<dbReference type="PRINTS" id="PR00450">
    <property type="entry name" value="RECOVERIN"/>
</dbReference>
<dbReference type="PANTHER" id="PTHR23056">
    <property type="entry name" value="CALCINEURIN B"/>
    <property type="match status" value="1"/>
</dbReference>
<proteinExistence type="inferred from homology"/>
<keyword evidence="2 4" id="KW-0106">Calcium</keyword>
<dbReference type="CDD" id="cd00051">
    <property type="entry name" value="EFh"/>
    <property type="match status" value="2"/>
</dbReference>
<organism evidence="7 8">
    <name type="scientific">Vicia faba</name>
    <name type="common">Broad bean</name>
    <name type="synonym">Faba vulgaris</name>
    <dbReference type="NCBI Taxonomy" id="3906"/>
    <lineage>
        <taxon>Eukaryota</taxon>
        <taxon>Viridiplantae</taxon>
        <taxon>Streptophyta</taxon>
        <taxon>Embryophyta</taxon>
        <taxon>Tracheophyta</taxon>
        <taxon>Spermatophyta</taxon>
        <taxon>Magnoliopsida</taxon>
        <taxon>eudicotyledons</taxon>
        <taxon>Gunneridae</taxon>
        <taxon>Pentapetalae</taxon>
        <taxon>rosids</taxon>
        <taxon>fabids</taxon>
        <taxon>Fabales</taxon>
        <taxon>Fabaceae</taxon>
        <taxon>Papilionoideae</taxon>
        <taxon>50 kb inversion clade</taxon>
        <taxon>NPAAA clade</taxon>
        <taxon>Hologalegina</taxon>
        <taxon>IRL clade</taxon>
        <taxon>Fabeae</taxon>
        <taxon>Vicia</taxon>
    </lineage>
</organism>
<accession>A0AAV1AMM3</accession>
<reference evidence="7 8" key="1">
    <citation type="submission" date="2023-01" db="EMBL/GenBank/DDBJ databases">
        <authorList>
            <person name="Kreplak J."/>
        </authorList>
    </citation>
    <scope>NUCLEOTIDE SEQUENCE [LARGE SCALE GENOMIC DNA]</scope>
</reference>
<name>A0AAV1AMM3_VICFA</name>
<keyword evidence="4" id="KW-0479">Metal-binding</keyword>
<feature type="domain" description="EF-hand" evidence="6">
    <location>
        <begin position="154"/>
        <end position="184"/>
    </location>
</feature>
<feature type="compositionally biased region" description="Polar residues" evidence="5">
    <location>
        <begin position="283"/>
        <end position="323"/>
    </location>
</feature>
<feature type="domain" description="EF-hand" evidence="6">
    <location>
        <begin position="105"/>
        <end position="140"/>
    </location>
</feature>
<sequence>MGCVNFKAKNGRFPGPQNPVTLAADTAFSVSDVEALTELFKTMCNSIEPDGKISKEEFKLALFKDSQRQNLFADRIFNLFDLKQKGKIYFADFVKVFHVFHPDTPVEAKIDFSFKLYDLNGDGVIERQEVREMLVVVFREYQHEPTDEELDYILDKTFLEADTNSDGNIDIDEWRVYVNRNPGAIRIMTIPYLREVTTIFPDFVFHSTVKDDQLVVFEQPGASTSIAQPGASASIAQPAAQPGASTSTAQPGGSSSTAQPAAQPECSTSTAQPAAQPAALPECSTSTMQPAAQPGCSTSTAQTGAQPECSTSTAQPGGSTSAAQPEAQPRRSSSTSSDEFDLFL</sequence>
<dbReference type="InterPro" id="IPR018247">
    <property type="entry name" value="EF_Hand_1_Ca_BS"/>
</dbReference>
<dbReference type="InterPro" id="IPR011992">
    <property type="entry name" value="EF-hand-dom_pair"/>
</dbReference>
<dbReference type="Proteomes" id="UP001157006">
    <property type="component" value="Chromosome 4"/>
</dbReference>
<dbReference type="AlphaFoldDB" id="A0AAV1AMM3"/>
<evidence type="ECO:0000256" key="2">
    <source>
        <dbReference type="ARBA" id="ARBA00022837"/>
    </source>
</evidence>
<keyword evidence="8" id="KW-1185">Reference proteome</keyword>
<dbReference type="GO" id="GO:0016020">
    <property type="term" value="C:membrane"/>
    <property type="evidence" value="ECO:0007669"/>
    <property type="project" value="UniProtKB-SubCell"/>
</dbReference>
<evidence type="ECO:0000256" key="1">
    <source>
        <dbReference type="ARBA" id="ARBA00022737"/>
    </source>
</evidence>
<dbReference type="GO" id="GO:0019900">
    <property type="term" value="F:kinase binding"/>
    <property type="evidence" value="ECO:0007669"/>
    <property type="project" value="UniProtKB-UniRule"/>
</dbReference>
<dbReference type="Pfam" id="PF13499">
    <property type="entry name" value="EF-hand_7"/>
    <property type="match status" value="1"/>
</dbReference>
<dbReference type="Pfam" id="PF13833">
    <property type="entry name" value="EF-hand_8"/>
    <property type="match status" value="1"/>
</dbReference>
<evidence type="ECO:0000313" key="7">
    <source>
        <dbReference type="EMBL" id="CAI8610245.1"/>
    </source>
</evidence>